<proteinExistence type="predicted"/>
<comment type="caution">
    <text evidence="2">The sequence shown here is derived from an EMBL/GenBank/DDBJ whole genome shotgun (WGS) entry which is preliminary data.</text>
</comment>
<accession>A0A316TXF4</accession>
<keyword evidence="3" id="KW-1185">Reference proteome</keyword>
<keyword evidence="1" id="KW-0472">Membrane</keyword>
<keyword evidence="1" id="KW-1133">Transmembrane helix</keyword>
<evidence type="ECO:0000313" key="2">
    <source>
        <dbReference type="EMBL" id="PWN07294.1"/>
    </source>
</evidence>
<protein>
    <submittedName>
        <fullName evidence="2">Uncharacterized protein</fullName>
    </submittedName>
</protein>
<gene>
    <name evidence="2" type="ORF">DDZ15_03230</name>
</gene>
<feature type="transmembrane region" description="Helical" evidence="1">
    <location>
        <begin position="9"/>
        <end position="30"/>
    </location>
</feature>
<evidence type="ECO:0000313" key="3">
    <source>
        <dbReference type="Proteomes" id="UP000245533"/>
    </source>
</evidence>
<keyword evidence="1" id="KW-0812">Transmembrane</keyword>
<dbReference type="RefSeq" id="WP_109644841.1">
    <property type="nucleotide sequence ID" value="NZ_QGGB01000003.1"/>
</dbReference>
<dbReference type="AlphaFoldDB" id="A0A316TXF4"/>
<dbReference type="EMBL" id="QGGB01000003">
    <property type="protein sequence ID" value="PWN07294.1"/>
    <property type="molecule type" value="Genomic_DNA"/>
</dbReference>
<name>A0A316TXF4_9BACT</name>
<sequence>MEQNKVRTYIFYAIGEILLVVIGILIALQVNNWNVERQNTVNEEFYLEKIEASLRSDSLRLIQTIDLGNTMLAMIDSAEIMMDAPEAYEAVNFRAKLLALAWQNEFRASRSVFDNLNATGEIKLLKDQSFVDDLYIYYNTGTDIGMKEYARREITPYLMRFDEIRYEDFGNLSIPIPELNNYRLEGRPIEDYRNDAYINNALKLKRVQIINQNAAFYRLLDLINGAMKKLNDR</sequence>
<dbReference type="InterPro" id="IPR045749">
    <property type="entry name" value="DUF6090"/>
</dbReference>
<organism evidence="2 3">
    <name type="scientific">Rhodohalobacter mucosus</name>
    <dbReference type="NCBI Taxonomy" id="2079485"/>
    <lineage>
        <taxon>Bacteria</taxon>
        <taxon>Pseudomonadati</taxon>
        <taxon>Balneolota</taxon>
        <taxon>Balneolia</taxon>
        <taxon>Balneolales</taxon>
        <taxon>Balneolaceae</taxon>
        <taxon>Rhodohalobacter</taxon>
    </lineage>
</organism>
<reference evidence="2 3" key="1">
    <citation type="submission" date="2018-05" db="EMBL/GenBank/DDBJ databases">
        <title>Rhodohalobacter halophilus gen. nov., sp. nov., a moderately halophilic member of the family Balneolaceae.</title>
        <authorList>
            <person name="Liu Z.-W."/>
        </authorList>
    </citation>
    <scope>NUCLEOTIDE SEQUENCE [LARGE SCALE GENOMIC DNA]</scope>
    <source>
        <strain evidence="2 3">8A47</strain>
    </source>
</reference>
<dbReference type="Pfam" id="PF19578">
    <property type="entry name" value="DUF6090"/>
    <property type="match status" value="1"/>
</dbReference>
<dbReference type="OrthoDB" id="822590at2"/>
<evidence type="ECO:0000256" key="1">
    <source>
        <dbReference type="SAM" id="Phobius"/>
    </source>
</evidence>
<dbReference type="Proteomes" id="UP000245533">
    <property type="component" value="Unassembled WGS sequence"/>
</dbReference>